<sequence length="79" mass="9261">MFYCLYPTLIWVCIIQNRAVIANFVFIKYPFIHNSGLSNFKRMEINDSKHYYCCALSIVQGKHWSCALNLLLLDELAIQ</sequence>
<gene>
    <name evidence="1" type="ORF">RIF29_17002</name>
</gene>
<protein>
    <submittedName>
        <fullName evidence="1">Uncharacterized protein</fullName>
    </submittedName>
</protein>
<dbReference type="EMBL" id="JAYWIO010000003">
    <property type="protein sequence ID" value="KAK7275876.1"/>
    <property type="molecule type" value="Genomic_DNA"/>
</dbReference>
<organism evidence="1 2">
    <name type="scientific">Crotalaria pallida</name>
    <name type="common">Smooth rattlebox</name>
    <name type="synonym">Crotalaria striata</name>
    <dbReference type="NCBI Taxonomy" id="3830"/>
    <lineage>
        <taxon>Eukaryota</taxon>
        <taxon>Viridiplantae</taxon>
        <taxon>Streptophyta</taxon>
        <taxon>Embryophyta</taxon>
        <taxon>Tracheophyta</taxon>
        <taxon>Spermatophyta</taxon>
        <taxon>Magnoliopsida</taxon>
        <taxon>eudicotyledons</taxon>
        <taxon>Gunneridae</taxon>
        <taxon>Pentapetalae</taxon>
        <taxon>rosids</taxon>
        <taxon>fabids</taxon>
        <taxon>Fabales</taxon>
        <taxon>Fabaceae</taxon>
        <taxon>Papilionoideae</taxon>
        <taxon>50 kb inversion clade</taxon>
        <taxon>genistoids sensu lato</taxon>
        <taxon>core genistoids</taxon>
        <taxon>Crotalarieae</taxon>
        <taxon>Crotalaria</taxon>
    </lineage>
</organism>
<reference evidence="1 2" key="1">
    <citation type="submission" date="2024-01" db="EMBL/GenBank/DDBJ databases">
        <title>The genomes of 5 underutilized Papilionoideae crops provide insights into root nodulation and disease resistanc.</title>
        <authorList>
            <person name="Yuan L."/>
        </authorList>
    </citation>
    <scope>NUCLEOTIDE SEQUENCE [LARGE SCALE GENOMIC DNA]</scope>
    <source>
        <strain evidence="1">ZHUSHIDOU_FW_LH</strain>
        <tissue evidence="1">Leaf</tissue>
    </source>
</reference>
<comment type="caution">
    <text evidence="1">The sequence shown here is derived from an EMBL/GenBank/DDBJ whole genome shotgun (WGS) entry which is preliminary data.</text>
</comment>
<accession>A0AAN9IK76</accession>
<dbReference type="AlphaFoldDB" id="A0AAN9IK76"/>
<dbReference type="Proteomes" id="UP001372338">
    <property type="component" value="Unassembled WGS sequence"/>
</dbReference>
<proteinExistence type="predicted"/>
<keyword evidence="2" id="KW-1185">Reference proteome</keyword>
<name>A0AAN9IK76_CROPI</name>
<evidence type="ECO:0000313" key="2">
    <source>
        <dbReference type="Proteomes" id="UP001372338"/>
    </source>
</evidence>
<evidence type="ECO:0000313" key="1">
    <source>
        <dbReference type="EMBL" id="KAK7275876.1"/>
    </source>
</evidence>